<reference evidence="3 4" key="1">
    <citation type="submission" date="2019-12" db="EMBL/GenBank/DDBJ databases">
        <title>Comparative genomics gives insights into the taxonomy of the Azoarcus-Aromatoleum group and reveals separate origins of nif in the plant-associated Azoarcus and non-plant-associated Aromatoleum sub-groups.</title>
        <authorList>
            <person name="Lafos M."/>
            <person name="Maluk M."/>
            <person name="Batista M."/>
            <person name="Junghare M."/>
            <person name="Carmona M."/>
            <person name="Faoro H."/>
            <person name="Cruz L.M."/>
            <person name="Battistoni F."/>
            <person name="De Souza E."/>
            <person name="Pedrosa F."/>
            <person name="Chen W.-M."/>
            <person name="Poole P.S."/>
            <person name="Dixon R.A."/>
            <person name="James E.K."/>
        </authorList>
    </citation>
    <scope>NUCLEOTIDE SEQUENCE [LARGE SCALE GENOMIC DNA]</scope>
    <source>
        <strain evidence="3 4">PbN1</strain>
    </source>
</reference>
<dbReference type="EMBL" id="WTVP01000057">
    <property type="protein sequence ID" value="NMG17052.1"/>
    <property type="molecule type" value="Genomic_DNA"/>
</dbReference>
<protein>
    <submittedName>
        <fullName evidence="3">DUF1016 family protein</fullName>
    </submittedName>
</protein>
<dbReference type="InterPro" id="IPR053148">
    <property type="entry name" value="PD-DEXK-like_domain"/>
</dbReference>
<keyword evidence="4" id="KW-1185">Reference proteome</keyword>
<evidence type="ECO:0000259" key="1">
    <source>
        <dbReference type="Pfam" id="PF06250"/>
    </source>
</evidence>
<name>A0ABX1NYK6_9RHOO</name>
<dbReference type="InterPro" id="IPR041527">
    <property type="entry name" value="YhcG_N"/>
</dbReference>
<evidence type="ECO:0000259" key="2">
    <source>
        <dbReference type="Pfam" id="PF17761"/>
    </source>
</evidence>
<evidence type="ECO:0000313" key="4">
    <source>
        <dbReference type="Proteomes" id="UP000633943"/>
    </source>
</evidence>
<gene>
    <name evidence="3" type="ORF">GPA24_16230</name>
</gene>
<feature type="domain" description="YhcG N-terminal" evidence="2">
    <location>
        <begin position="16"/>
        <end position="190"/>
    </location>
</feature>
<evidence type="ECO:0000313" key="3">
    <source>
        <dbReference type="EMBL" id="NMG17052.1"/>
    </source>
</evidence>
<comment type="caution">
    <text evidence="3">The sequence shown here is derived from an EMBL/GenBank/DDBJ whole genome shotgun (WGS) entry which is preliminary data.</text>
</comment>
<dbReference type="PANTHER" id="PTHR30547:SF5">
    <property type="entry name" value="NUCLEASE YHCG-RELATED"/>
    <property type="match status" value="1"/>
</dbReference>
<dbReference type="Pfam" id="PF17761">
    <property type="entry name" value="DUF1016_N"/>
    <property type="match status" value="1"/>
</dbReference>
<dbReference type="InterPro" id="IPR009362">
    <property type="entry name" value="YhcG_C"/>
</dbReference>
<accession>A0ABX1NYK6</accession>
<dbReference type="Pfam" id="PF06250">
    <property type="entry name" value="YhcG_C"/>
    <property type="match status" value="1"/>
</dbReference>
<dbReference type="Proteomes" id="UP000633943">
    <property type="component" value="Unassembled WGS sequence"/>
</dbReference>
<dbReference type="Gene3D" id="3.40.1350.10">
    <property type="match status" value="1"/>
</dbReference>
<proteinExistence type="predicted"/>
<dbReference type="InterPro" id="IPR011856">
    <property type="entry name" value="tRNA_endonuc-like_dom_sf"/>
</dbReference>
<sequence>MTDLPASADYAGIHGDIVALLETARRAAARSVNALMTATYWEIGRCIVEFEQGGKERAAYGQALIKRLGYDLTRQFGRGFGWRNLTQMRAFYLTWPAAHILQTPSAKSRLGHILPTPSAISAGEVTTSSPAAVPDLAALAQAFPLPWSAYVRLLSVKNPQARAFYETEALRGGWSVPQLNRQIGSQFYERTALSHDKAAMLEKGEVAKPGDALTPEQAIKDPFVLEFLNLKDEYSESDLEEALIQHLADFLLELGDDFAFVGRQRRLRIDDSWFRVDLLFFHRRLKCLLVIDLKVDKFGYADAGQMHLYLNYAREHWMMPGENPPVGLILCAEKGAAEAHYALEGLPNKVLAAEYQTVLPDEKLLAEELDKTRRELEARRIQRNSQSGSET</sequence>
<feature type="domain" description="YhcG PDDEXK nuclease" evidence="1">
    <location>
        <begin position="217"/>
        <end position="368"/>
    </location>
</feature>
<dbReference type="PANTHER" id="PTHR30547">
    <property type="entry name" value="UNCHARACTERIZED PROTEIN YHCG-RELATED"/>
    <property type="match status" value="1"/>
</dbReference>
<dbReference type="RefSeq" id="WP_169203601.1">
    <property type="nucleotide sequence ID" value="NZ_CP059467.1"/>
</dbReference>
<organism evidence="3 4">
    <name type="scientific">Aromatoleum bremense</name>
    <dbReference type="NCBI Taxonomy" id="76115"/>
    <lineage>
        <taxon>Bacteria</taxon>
        <taxon>Pseudomonadati</taxon>
        <taxon>Pseudomonadota</taxon>
        <taxon>Betaproteobacteria</taxon>
        <taxon>Rhodocyclales</taxon>
        <taxon>Rhodocyclaceae</taxon>
        <taxon>Aromatoleum</taxon>
    </lineage>
</organism>